<keyword evidence="2" id="KW-0673">Quorum sensing</keyword>
<name>A0A1C7I7U6_9FIRM</name>
<evidence type="ECO:0000256" key="4">
    <source>
        <dbReference type="ARBA" id="ARBA00022692"/>
    </source>
</evidence>
<dbReference type="GO" id="GO:0016020">
    <property type="term" value="C:membrane"/>
    <property type="evidence" value="ECO:0007669"/>
    <property type="project" value="InterPro"/>
</dbReference>
<dbReference type="InterPro" id="IPR006741">
    <property type="entry name" value="AgrB"/>
</dbReference>
<gene>
    <name evidence="9" type="ORF">A4V09_08115</name>
</gene>
<keyword evidence="7 8" id="KW-0472">Membrane</keyword>
<evidence type="ECO:0000256" key="6">
    <source>
        <dbReference type="ARBA" id="ARBA00022989"/>
    </source>
</evidence>
<dbReference type="STRING" id="1796616.A4V09_08115"/>
<dbReference type="Proteomes" id="UP000092574">
    <property type="component" value="Chromosome"/>
</dbReference>
<dbReference type="GO" id="GO:0009372">
    <property type="term" value="P:quorum sensing"/>
    <property type="evidence" value="ECO:0007669"/>
    <property type="project" value="UniProtKB-KW"/>
</dbReference>
<keyword evidence="1" id="KW-1003">Cell membrane</keyword>
<evidence type="ECO:0000313" key="10">
    <source>
        <dbReference type="Proteomes" id="UP000092574"/>
    </source>
</evidence>
<feature type="transmembrane region" description="Helical" evidence="8">
    <location>
        <begin position="164"/>
        <end position="182"/>
    </location>
</feature>
<dbReference type="Pfam" id="PF04647">
    <property type="entry name" value="AgrB"/>
    <property type="match status" value="1"/>
</dbReference>
<evidence type="ECO:0000256" key="1">
    <source>
        <dbReference type="ARBA" id="ARBA00022475"/>
    </source>
</evidence>
<keyword evidence="10" id="KW-1185">Reference proteome</keyword>
<evidence type="ECO:0000256" key="5">
    <source>
        <dbReference type="ARBA" id="ARBA00022801"/>
    </source>
</evidence>
<feature type="transmembrane region" description="Helical" evidence="8">
    <location>
        <begin position="142"/>
        <end position="158"/>
    </location>
</feature>
<proteinExistence type="predicted"/>
<dbReference type="AlphaFoldDB" id="A0A1C7I7U6"/>
<dbReference type="EMBL" id="CP015405">
    <property type="protein sequence ID" value="ANU75737.1"/>
    <property type="molecule type" value="Genomic_DNA"/>
</dbReference>
<organism evidence="9 10">
    <name type="scientific">Blautia pseudococcoides</name>
    <dbReference type="NCBI Taxonomy" id="1796616"/>
    <lineage>
        <taxon>Bacteria</taxon>
        <taxon>Bacillati</taxon>
        <taxon>Bacillota</taxon>
        <taxon>Clostridia</taxon>
        <taxon>Lachnospirales</taxon>
        <taxon>Lachnospiraceae</taxon>
        <taxon>Blautia</taxon>
    </lineage>
</organism>
<keyword evidence="5" id="KW-0378">Hydrolase</keyword>
<dbReference type="SMART" id="SM00793">
    <property type="entry name" value="AgrB"/>
    <property type="match status" value="1"/>
</dbReference>
<feature type="transmembrane region" description="Helical" evidence="8">
    <location>
        <begin position="78"/>
        <end position="98"/>
    </location>
</feature>
<dbReference type="KEGG" id="byl:A4V09_08115"/>
<dbReference type="RefSeq" id="WP_065541925.1">
    <property type="nucleotide sequence ID" value="NZ_CP015405.2"/>
</dbReference>
<evidence type="ECO:0008006" key="11">
    <source>
        <dbReference type="Google" id="ProtNLM"/>
    </source>
</evidence>
<dbReference type="GO" id="GO:0006508">
    <property type="term" value="P:proteolysis"/>
    <property type="evidence" value="ECO:0007669"/>
    <property type="project" value="UniProtKB-KW"/>
</dbReference>
<evidence type="ECO:0000256" key="7">
    <source>
        <dbReference type="ARBA" id="ARBA00023136"/>
    </source>
</evidence>
<evidence type="ECO:0000313" key="9">
    <source>
        <dbReference type="EMBL" id="ANU75737.1"/>
    </source>
</evidence>
<keyword evidence="6 8" id="KW-1133">Transmembrane helix</keyword>
<dbReference type="GO" id="GO:0008233">
    <property type="term" value="F:peptidase activity"/>
    <property type="evidence" value="ECO:0007669"/>
    <property type="project" value="UniProtKB-KW"/>
</dbReference>
<reference evidence="9" key="1">
    <citation type="submission" date="2017-04" db="EMBL/GenBank/DDBJ databases">
        <title>Complete Genome Sequences of Twelve Strains of a Stable Defined Moderately Diverse Mouse Microbiota 2 (sDMDMm2).</title>
        <authorList>
            <person name="Uchimura Y."/>
            <person name="Wyss M."/>
            <person name="Brugiroux S."/>
            <person name="Limenitakis J.P."/>
            <person name="Stecher B."/>
            <person name="McCoy K.D."/>
            <person name="Macpherson A.J."/>
        </authorList>
    </citation>
    <scope>NUCLEOTIDE SEQUENCE</scope>
    <source>
        <strain evidence="9">YL58</strain>
    </source>
</reference>
<keyword evidence="4 8" id="KW-0812">Transmembrane</keyword>
<evidence type="ECO:0000256" key="3">
    <source>
        <dbReference type="ARBA" id="ARBA00022670"/>
    </source>
</evidence>
<dbReference type="OrthoDB" id="9815055at2"/>
<accession>A0A1C7I7U6</accession>
<feature type="transmembrane region" description="Helical" evidence="8">
    <location>
        <begin position="104"/>
        <end position="121"/>
    </location>
</feature>
<sequence>MERFATFLTDCIAHKNAITEEDYEIYKYGFLTGLELFVYMVTCLTVAIWMGMTVECIVFLLIFFCLRSFVGGLHMNSFKVCFLFSCIVTFFSLLVIKYCPISKEISIVASVCEIIFIFFLPPVENVNRLVDEKEKIIFSLKIKKILLALSLLVIFFYISGLDRYLTTVTYTLAVIIFSMFLGKYKNTIDECKGIDECGDIID</sequence>
<evidence type="ECO:0000256" key="2">
    <source>
        <dbReference type="ARBA" id="ARBA00022654"/>
    </source>
</evidence>
<keyword evidence="3" id="KW-0645">Protease</keyword>
<evidence type="ECO:0000256" key="8">
    <source>
        <dbReference type="SAM" id="Phobius"/>
    </source>
</evidence>
<protein>
    <recommendedName>
        <fullName evidence="11">Accessory gene regulator B</fullName>
    </recommendedName>
</protein>
<feature type="transmembrane region" description="Helical" evidence="8">
    <location>
        <begin position="36"/>
        <end position="66"/>
    </location>
</feature>